<feature type="transmembrane region" description="Helical" evidence="1">
    <location>
        <begin position="57"/>
        <end position="78"/>
    </location>
</feature>
<organism evidence="2 3">
    <name type="scientific">Ligilactobacillus salivarius</name>
    <dbReference type="NCBI Taxonomy" id="1624"/>
    <lineage>
        <taxon>Bacteria</taxon>
        <taxon>Bacillati</taxon>
        <taxon>Bacillota</taxon>
        <taxon>Bacilli</taxon>
        <taxon>Lactobacillales</taxon>
        <taxon>Lactobacillaceae</taxon>
        <taxon>Ligilactobacillus</taxon>
    </lineage>
</organism>
<dbReference type="Proteomes" id="UP000437575">
    <property type="component" value="Unassembled WGS sequence"/>
</dbReference>
<proteinExistence type="predicted"/>
<evidence type="ECO:0000256" key="1">
    <source>
        <dbReference type="SAM" id="Phobius"/>
    </source>
</evidence>
<feature type="non-terminal residue" evidence="2">
    <location>
        <position position="1"/>
    </location>
</feature>
<keyword evidence="1" id="KW-0472">Membrane</keyword>
<evidence type="ECO:0000313" key="3">
    <source>
        <dbReference type="Proteomes" id="UP000437575"/>
    </source>
</evidence>
<evidence type="ECO:0000313" key="2">
    <source>
        <dbReference type="EMBL" id="MSE06716.1"/>
    </source>
</evidence>
<reference evidence="2 3" key="1">
    <citation type="submission" date="2019-11" db="EMBL/GenBank/DDBJ databases">
        <title>Draft Genome Sequence of Plant Growth-Promoting Rhizosphere-Associated Bacteria.</title>
        <authorList>
            <person name="Vasilyev I.Y."/>
            <person name="Radchenko V."/>
            <person name="Ilnitskaya E.V."/>
        </authorList>
    </citation>
    <scope>NUCLEOTIDE SEQUENCE [LARGE SCALE GENOMIC DNA]</scope>
    <source>
        <strain evidence="2 3">VRA_1sq_f</strain>
    </source>
</reference>
<accession>A0A6A8LTD3</accession>
<gene>
    <name evidence="2" type="ORF">GKC34_13560</name>
</gene>
<keyword evidence="2" id="KW-0808">Transferase</keyword>
<comment type="caution">
    <text evidence="2">The sequence shown here is derived from an EMBL/GenBank/DDBJ whole genome shotgun (WGS) entry which is preliminary data.</text>
</comment>
<dbReference type="GO" id="GO:0016740">
    <property type="term" value="F:transferase activity"/>
    <property type="evidence" value="ECO:0007669"/>
    <property type="project" value="UniProtKB-KW"/>
</dbReference>
<dbReference type="EMBL" id="WKKZ01001254">
    <property type="protein sequence ID" value="MSE06716.1"/>
    <property type="molecule type" value="Genomic_DNA"/>
</dbReference>
<protein>
    <submittedName>
        <fullName evidence="2">Acetyltransferase</fullName>
    </submittedName>
</protein>
<feature type="non-terminal residue" evidence="2">
    <location>
        <position position="103"/>
    </location>
</feature>
<name>A0A6A8LTD3_9LACO</name>
<dbReference type="AlphaFoldDB" id="A0A6A8LTD3"/>
<sequence length="103" mass="12095">MRKLVATVAHPGANMNTWFTNPVFTWIGKRSYGIYIYQYPVMVFFESKVKNIAAHPWLYGLIEIAIILAISEISYRYIEIPLKNFDYSQTLIKVKQVFKRDKS</sequence>
<keyword evidence="1" id="KW-0812">Transmembrane</keyword>
<keyword evidence="1" id="KW-1133">Transmembrane helix</keyword>